<dbReference type="EMBL" id="JNBY01000093">
    <property type="protein sequence ID" value="KDN84021.1"/>
    <property type="molecule type" value="Genomic_DNA"/>
</dbReference>
<dbReference type="AlphaFoldDB" id="A0A066Z100"/>
<comment type="caution">
    <text evidence="2">The sequence shown here is derived from an EMBL/GenBank/DDBJ whole genome shotgun (WGS) entry which is preliminary data.</text>
</comment>
<dbReference type="Proteomes" id="UP000027178">
    <property type="component" value="Unassembled WGS sequence"/>
</dbReference>
<evidence type="ECO:0000256" key="1">
    <source>
        <dbReference type="SAM" id="MobiDB-lite"/>
    </source>
</evidence>
<evidence type="ECO:0000313" key="2">
    <source>
        <dbReference type="EMBL" id="KDN84021.1"/>
    </source>
</evidence>
<keyword evidence="3" id="KW-1185">Reference proteome</keyword>
<sequence>MDRREADVDVAAGPVGADGTGAVRRAERVVPVPRTGPGSRTAVRGRAGGAQARHSLLRAAGFH</sequence>
<evidence type="ECO:0000313" key="3">
    <source>
        <dbReference type="Proteomes" id="UP000027178"/>
    </source>
</evidence>
<gene>
    <name evidence="2" type="ORF">KCH_38120</name>
</gene>
<proteinExistence type="predicted"/>
<protein>
    <submittedName>
        <fullName evidence="2">Uncharacterized protein</fullName>
    </submittedName>
</protein>
<dbReference type="HOGENOM" id="CLU_2879930_0_0_11"/>
<feature type="compositionally biased region" description="Low complexity" evidence="1">
    <location>
        <begin position="9"/>
        <end position="52"/>
    </location>
</feature>
<name>A0A066Z100_9ACTN</name>
<accession>A0A066Z100</accession>
<feature type="region of interest" description="Disordered" evidence="1">
    <location>
        <begin position="1"/>
        <end position="52"/>
    </location>
</feature>
<organism evidence="2 3">
    <name type="scientific">Kitasatospora cheerisanensis KCTC 2395</name>
    <dbReference type="NCBI Taxonomy" id="1348663"/>
    <lineage>
        <taxon>Bacteria</taxon>
        <taxon>Bacillati</taxon>
        <taxon>Actinomycetota</taxon>
        <taxon>Actinomycetes</taxon>
        <taxon>Kitasatosporales</taxon>
        <taxon>Streptomycetaceae</taxon>
        <taxon>Kitasatospora</taxon>
    </lineage>
</organism>
<reference evidence="2 3" key="1">
    <citation type="submission" date="2014-05" db="EMBL/GenBank/DDBJ databases">
        <title>Draft Genome Sequence of Kitasatospora cheerisanensis KCTC 2395.</title>
        <authorList>
            <person name="Nam D.H."/>
        </authorList>
    </citation>
    <scope>NUCLEOTIDE SEQUENCE [LARGE SCALE GENOMIC DNA]</scope>
    <source>
        <strain evidence="2 3">KCTC 2395</strain>
    </source>
</reference>